<evidence type="ECO:0000256" key="1">
    <source>
        <dbReference type="SAM" id="Phobius"/>
    </source>
</evidence>
<dbReference type="InterPro" id="IPR012902">
    <property type="entry name" value="N_methyl_site"/>
</dbReference>
<dbReference type="RefSeq" id="WP_078812099.1">
    <property type="nucleotide sequence ID" value="NZ_FUYE01000002.1"/>
</dbReference>
<organism evidence="2 3">
    <name type="scientific">Prosthecobacter debontii</name>
    <dbReference type="NCBI Taxonomy" id="48467"/>
    <lineage>
        <taxon>Bacteria</taxon>
        <taxon>Pseudomonadati</taxon>
        <taxon>Verrucomicrobiota</taxon>
        <taxon>Verrucomicrobiia</taxon>
        <taxon>Verrucomicrobiales</taxon>
        <taxon>Verrucomicrobiaceae</taxon>
        <taxon>Prosthecobacter</taxon>
    </lineage>
</organism>
<keyword evidence="1" id="KW-1133">Transmembrane helix</keyword>
<protein>
    <submittedName>
        <fullName evidence="2">Type II secretory pathway, pseudopilin PulG</fullName>
    </submittedName>
</protein>
<evidence type="ECO:0000313" key="3">
    <source>
        <dbReference type="Proteomes" id="UP000190774"/>
    </source>
</evidence>
<keyword evidence="1" id="KW-0812">Transmembrane</keyword>
<dbReference type="EMBL" id="FUYE01000002">
    <property type="protein sequence ID" value="SKA82421.1"/>
    <property type="molecule type" value="Genomic_DNA"/>
</dbReference>
<evidence type="ECO:0000313" key="2">
    <source>
        <dbReference type="EMBL" id="SKA82421.1"/>
    </source>
</evidence>
<dbReference type="STRING" id="48467.SAMN02745166_00905"/>
<reference evidence="3" key="1">
    <citation type="submission" date="2017-02" db="EMBL/GenBank/DDBJ databases">
        <authorList>
            <person name="Varghese N."/>
            <person name="Submissions S."/>
        </authorList>
    </citation>
    <scope>NUCLEOTIDE SEQUENCE [LARGE SCALE GENOMIC DNA]</scope>
    <source>
        <strain evidence="3">ATCC 700200</strain>
    </source>
</reference>
<keyword evidence="3" id="KW-1185">Reference proteome</keyword>
<name>A0A1T4X0N0_9BACT</name>
<gene>
    <name evidence="2" type="ORF">SAMN02745166_00905</name>
</gene>
<keyword evidence="1" id="KW-0472">Membrane</keyword>
<dbReference type="AlphaFoldDB" id="A0A1T4X0N0"/>
<accession>A0A1T4X0N0</accession>
<dbReference type="PROSITE" id="PS00409">
    <property type="entry name" value="PROKAR_NTER_METHYL"/>
    <property type="match status" value="1"/>
</dbReference>
<feature type="transmembrane region" description="Helical" evidence="1">
    <location>
        <begin position="21"/>
        <end position="40"/>
    </location>
</feature>
<dbReference type="Proteomes" id="UP000190774">
    <property type="component" value="Unassembled WGS sequence"/>
</dbReference>
<sequence>MHCIPLRQGLCSRSHRAGFTLIEISLVIGLMIGLALFTGMNISAIQDWQKGKDAALALEAVFAAQRAYMADHPTADIEVVTRIELEAYLPTGWTTMPTVRSLDDGTLTIDHSVMPPQLLSGTTVYDPSGSGTDGLWDIGK</sequence>
<proteinExistence type="predicted"/>
<dbReference type="OrthoDB" id="195280at2"/>